<organism evidence="1 2">
    <name type="scientific">Lithospermum erythrorhizon</name>
    <name type="common">Purple gromwell</name>
    <name type="synonym">Lithospermum officinale var. erythrorhizon</name>
    <dbReference type="NCBI Taxonomy" id="34254"/>
    <lineage>
        <taxon>Eukaryota</taxon>
        <taxon>Viridiplantae</taxon>
        <taxon>Streptophyta</taxon>
        <taxon>Embryophyta</taxon>
        <taxon>Tracheophyta</taxon>
        <taxon>Spermatophyta</taxon>
        <taxon>Magnoliopsida</taxon>
        <taxon>eudicotyledons</taxon>
        <taxon>Gunneridae</taxon>
        <taxon>Pentapetalae</taxon>
        <taxon>asterids</taxon>
        <taxon>lamiids</taxon>
        <taxon>Boraginales</taxon>
        <taxon>Boraginaceae</taxon>
        <taxon>Boraginoideae</taxon>
        <taxon>Lithospermeae</taxon>
        <taxon>Lithospermum</taxon>
    </lineage>
</organism>
<dbReference type="AlphaFoldDB" id="A0AAV3NUK9"/>
<sequence length="93" mass="10481">MWTEPWVPIKTDFMVRGVRNNEVKWVSALISGGSWILKRVEKFFKGDDSGIYLTCSGYRCARQMKRIGAMRGLVEGESSEESLSILAGTIYGE</sequence>
<name>A0AAV3NUK9_LITER</name>
<evidence type="ECO:0000313" key="2">
    <source>
        <dbReference type="Proteomes" id="UP001454036"/>
    </source>
</evidence>
<gene>
    <name evidence="1" type="ORF">LIER_42727</name>
</gene>
<keyword evidence="2" id="KW-1185">Reference proteome</keyword>
<dbReference type="Proteomes" id="UP001454036">
    <property type="component" value="Unassembled WGS sequence"/>
</dbReference>
<dbReference type="EMBL" id="BAABME010030689">
    <property type="protein sequence ID" value="GAA0142496.1"/>
    <property type="molecule type" value="Genomic_DNA"/>
</dbReference>
<evidence type="ECO:0000313" key="1">
    <source>
        <dbReference type="EMBL" id="GAA0142496.1"/>
    </source>
</evidence>
<reference evidence="1 2" key="1">
    <citation type="submission" date="2024-01" db="EMBL/GenBank/DDBJ databases">
        <title>The complete chloroplast genome sequence of Lithospermum erythrorhizon: insights into the phylogenetic relationship among Boraginaceae species and the maternal lineages of purple gromwells.</title>
        <authorList>
            <person name="Okada T."/>
            <person name="Watanabe K."/>
        </authorList>
    </citation>
    <scope>NUCLEOTIDE SEQUENCE [LARGE SCALE GENOMIC DNA]</scope>
</reference>
<comment type="caution">
    <text evidence="1">The sequence shown here is derived from an EMBL/GenBank/DDBJ whole genome shotgun (WGS) entry which is preliminary data.</text>
</comment>
<proteinExistence type="predicted"/>
<protein>
    <submittedName>
        <fullName evidence="1">Uncharacterized protein</fullName>
    </submittedName>
</protein>
<accession>A0AAV3NUK9</accession>